<dbReference type="GO" id="GO:0032259">
    <property type="term" value="P:methylation"/>
    <property type="evidence" value="ECO:0007669"/>
    <property type="project" value="UniProtKB-KW"/>
</dbReference>
<keyword evidence="2 8" id="KW-0489">Methyltransferase</keyword>
<dbReference type="InterPro" id="IPR014048">
    <property type="entry name" value="MethylDNA_cys_MeTrfase_DNA-bd"/>
</dbReference>
<dbReference type="InterPro" id="IPR001497">
    <property type="entry name" value="MethylDNA_cys_MeTrfase_AS"/>
</dbReference>
<evidence type="ECO:0000313" key="8">
    <source>
        <dbReference type="EMBL" id="RWR17203.1"/>
    </source>
</evidence>
<dbReference type="RefSeq" id="WP_128218374.1">
    <property type="nucleotide sequence ID" value="NZ_RBZY01000043.1"/>
</dbReference>
<dbReference type="AlphaFoldDB" id="A0A3S3P2Q5"/>
<keyword evidence="3 8" id="KW-0808">Transferase</keyword>
<dbReference type="OrthoDB" id="9802228at2"/>
<evidence type="ECO:0000256" key="6">
    <source>
        <dbReference type="ARBA" id="ARBA00049348"/>
    </source>
</evidence>
<keyword evidence="4" id="KW-0227">DNA damage</keyword>
<keyword evidence="5" id="KW-0234">DNA repair</keyword>
<name>A0A3S3P2Q5_9MICO</name>
<evidence type="ECO:0000256" key="4">
    <source>
        <dbReference type="ARBA" id="ARBA00022763"/>
    </source>
</evidence>
<gene>
    <name evidence="8" type="ORF">D8Y23_12080</name>
</gene>
<dbReference type="PROSITE" id="PS00374">
    <property type="entry name" value="MGMT"/>
    <property type="match status" value="1"/>
</dbReference>
<organism evidence="8 9">
    <name type="scientific">Microbacterium enclense</name>
    <dbReference type="NCBI Taxonomy" id="993073"/>
    <lineage>
        <taxon>Bacteria</taxon>
        <taxon>Bacillati</taxon>
        <taxon>Actinomycetota</taxon>
        <taxon>Actinomycetes</taxon>
        <taxon>Micrococcales</taxon>
        <taxon>Microbacteriaceae</taxon>
        <taxon>Microbacterium</taxon>
    </lineage>
</organism>
<dbReference type="GO" id="GO:0006281">
    <property type="term" value="P:DNA repair"/>
    <property type="evidence" value="ECO:0007669"/>
    <property type="project" value="UniProtKB-KW"/>
</dbReference>
<evidence type="ECO:0000256" key="2">
    <source>
        <dbReference type="ARBA" id="ARBA00022603"/>
    </source>
</evidence>
<dbReference type="NCBIfam" id="TIGR00589">
    <property type="entry name" value="ogt"/>
    <property type="match status" value="1"/>
</dbReference>
<evidence type="ECO:0000259" key="7">
    <source>
        <dbReference type="Pfam" id="PF01035"/>
    </source>
</evidence>
<feature type="domain" description="Methylated-DNA-[protein]-cysteine S-methyltransferase DNA binding" evidence="7">
    <location>
        <begin position="87"/>
        <end position="165"/>
    </location>
</feature>
<dbReference type="SUPFAM" id="SSF46767">
    <property type="entry name" value="Methylated DNA-protein cysteine methyltransferase, C-terminal domain"/>
    <property type="match status" value="1"/>
</dbReference>
<evidence type="ECO:0000256" key="5">
    <source>
        <dbReference type="ARBA" id="ARBA00023204"/>
    </source>
</evidence>
<dbReference type="PANTHER" id="PTHR10815">
    <property type="entry name" value="METHYLATED-DNA--PROTEIN-CYSTEINE METHYLTRANSFERASE"/>
    <property type="match status" value="1"/>
</dbReference>
<proteinExistence type="predicted"/>
<dbReference type="CDD" id="cd06445">
    <property type="entry name" value="ATase"/>
    <property type="match status" value="1"/>
</dbReference>
<dbReference type="InterPro" id="IPR036388">
    <property type="entry name" value="WH-like_DNA-bd_sf"/>
</dbReference>
<protein>
    <submittedName>
        <fullName evidence="8">Methylated-DNA--[protein]-cysteine S-methyltransferase</fullName>
    </submittedName>
</protein>
<comment type="catalytic activity">
    <reaction evidence="6">
        <text>a 6-O-methyl-2'-deoxyguanosine in DNA + L-cysteinyl-[protein] = S-methyl-L-cysteinyl-[protein] + a 2'-deoxyguanosine in DNA</text>
        <dbReference type="Rhea" id="RHEA:24000"/>
        <dbReference type="Rhea" id="RHEA-COMP:10131"/>
        <dbReference type="Rhea" id="RHEA-COMP:10132"/>
        <dbReference type="Rhea" id="RHEA-COMP:11367"/>
        <dbReference type="Rhea" id="RHEA-COMP:11368"/>
        <dbReference type="ChEBI" id="CHEBI:29950"/>
        <dbReference type="ChEBI" id="CHEBI:82612"/>
        <dbReference type="ChEBI" id="CHEBI:85445"/>
        <dbReference type="ChEBI" id="CHEBI:85448"/>
        <dbReference type="EC" id="2.1.1.63"/>
    </reaction>
</comment>
<comment type="catalytic activity">
    <reaction evidence="1">
        <text>a 4-O-methyl-thymidine in DNA + L-cysteinyl-[protein] = a thymidine in DNA + S-methyl-L-cysteinyl-[protein]</text>
        <dbReference type="Rhea" id="RHEA:53428"/>
        <dbReference type="Rhea" id="RHEA-COMP:10131"/>
        <dbReference type="Rhea" id="RHEA-COMP:10132"/>
        <dbReference type="Rhea" id="RHEA-COMP:13555"/>
        <dbReference type="Rhea" id="RHEA-COMP:13556"/>
        <dbReference type="ChEBI" id="CHEBI:29950"/>
        <dbReference type="ChEBI" id="CHEBI:82612"/>
        <dbReference type="ChEBI" id="CHEBI:137386"/>
        <dbReference type="ChEBI" id="CHEBI:137387"/>
        <dbReference type="EC" id="2.1.1.63"/>
    </reaction>
</comment>
<accession>A0A3S3P2Q5</accession>
<dbReference type="EMBL" id="RBZY01000043">
    <property type="protein sequence ID" value="RWR17203.1"/>
    <property type="molecule type" value="Genomic_DNA"/>
</dbReference>
<reference evidence="8 9" key="1">
    <citation type="journal article" date="2018" name="Front. Microbiol.">
        <title>Novel Insights Into Bacterial Dimethylsulfoniopropionate Catabolism in the East China Sea.</title>
        <authorList>
            <person name="Liu J."/>
            <person name="Liu J."/>
            <person name="Zhang S.H."/>
            <person name="Liang J."/>
            <person name="Lin H."/>
            <person name="Song D."/>
            <person name="Yang G.P."/>
            <person name="Todd J.D."/>
            <person name="Zhang X.H."/>
        </authorList>
    </citation>
    <scope>NUCLEOTIDE SEQUENCE [LARGE SCALE GENOMIC DNA]</scope>
    <source>
        <strain evidence="8 9">ZYFD042</strain>
    </source>
</reference>
<comment type="caution">
    <text evidence="8">The sequence shown here is derived from an EMBL/GenBank/DDBJ whole genome shotgun (WGS) entry which is preliminary data.</text>
</comment>
<sequence>MNTATATLQFVDTPDGPFAILADGADRVLVAGWTDDVGAVLARLRPAHRPVDVVPGETRAAAAVAAYYGGDLAAIDDVEVAQFGTPLQQRGWSALRDIRPGRPLTYTGFATALGSPTAVRAAASICARNAPALFVPCHRVLRGDGTMGGFAWGVEVKRRLLEREAAV</sequence>
<dbReference type="Proteomes" id="UP000285970">
    <property type="component" value="Unassembled WGS sequence"/>
</dbReference>
<dbReference type="Gene3D" id="1.10.10.10">
    <property type="entry name" value="Winged helix-like DNA-binding domain superfamily/Winged helix DNA-binding domain"/>
    <property type="match status" value="1"/>
</dbReference>
<dbReference type="GO" id="GO:0003908">
    <property type="term" value="F:methylated-DNA-[protein]-cysteine S-methyltransferase activity"/>
    <property type="evidence" value="ECO:0007669"/>
    <property type="project" value="UniProtKB-EC"/>
</dbReference>
<evidence type="ECO:0000256" key="3">
    <source>
        <dbReference type="ARBA" id="ARBA00022679"/>
    </source>
</evidence>
<dbReference type="PANTHER" id="PTHR10815:SF13">
    <property type="entry name" value="METHYLATED-DNA--PROTEIN-CYSTEINE METHYLTRANSFERASE"/>
    <property type="match status" value="1"/>
</dbReference>
<evidence type="ECO:0000313" key="9">
    <source>
        <dbReference type="Proteomes" id="UP000285970"/>
    </source>
</evidence>
<dbReference type="InterPro" id="IPR036217">
    <property type="entry name" value="MethylDNA_cys_MeTrfase_DNAb"/>
</dbReference>
<dbReference type="Pfam" id="PF01035">
    <property type="entry name" value="DNA_binding_1"/>
    <property type="match status" value="1"/>
</dbReference>
<evidence type="ECO:0000256" key="1">
    <source>
        <dbReference type="ARBA" id="ARBA00001286"/>
    </source>
</evidence>